<dbReference type="EMBL" id="JARTLI010000013">
    <property type="protein sequence ID" value="MED5051949.1"/>
    <property type="molecule type" value="Genomic_DNA"/>
</dbReference>
<reference evidence="2 4" key="2">
    <citation type="submission" date="2023-03" db="EMBL/GenBank/DDBJ databases">
        <title>Bacillus Genome Sequencing.</title>
        <authorList>
            <person name="Dunlap C."/>
        </authorList>
    </citation>
    <scope>NUCLEOTIDE SEQUENCE [LARGE SCALE GENOMIC DNA]</scope>
    <source>
        <strain evidence="2 4">NRS-38</strain>
    </source>
</reference>
<dbReference type="AlphaFoldDB" id="A0ABD5IW99"/>
<protein>
    <submittedName>
        <fullName evidence="2">YppE family protein</fullName>
    </submittedName>
</protein>
<evidence type="ECO:0000313" key="2">
    <source>
        <dbReference type="EMBL" id="MED5051949.1"/>
    </source>
</evidence>
<dbReference type="Proteomes" id="UP001213979">
    <property type="component" value="Unassembled WGS sequence"/>
</dbReference>
<dbReference type="Gene3D" id="1.20.120.440">
    <property type="entry name" value="YppE-like"/>
    <property type="match status" value="1"/>
</dbReference>
<keyword evidence="3" id="KW-1185">Reference proteome</keyword>
<sequence length="122" mass="14570">MYEQLRRLTNELLKYNDEILQIAEKAVNSHEQPDFFQQVKPFADAVSQTVEKWRQEALAWIRTERPQHVHSQQIEATSENIEKIVVEAFYPAVKLRRLKQFHQSIDYTLTLVSERLEMRSNQ</sequence>
<reference evidence="1 3" key="1">
    <citation type="submission" date="2023-01" db="EMBL/GenBank/DDBJ databases">
        <title>Genome-based reclassification of Anoxybacillus geothermalis as a later heterotypic synonym of Anoxybacillus rupiensis.</title>
        <authorList>
            <person name="Inan Bektas K."/>
            <person name="Canakci S."/>
            <person name="Belduz A.A."/>
            <person name="Guler H.H."/>
        </authorList>
    </citation>
    <scope>NUCLEOTIDE SEQUENCE [LARGE SCALE GENOMIC DNA]</scope>
    <source>
        <strain evidence="1 3">DSM 17127</strain>
    </source>
</reference>
<evidence type="ECO:0000313" key="1">
    <source>
        <dbReference type="EMBL" id="MDE8562321.1"/>
    </source>
</evidence>
<dbReference type="InterPro" id="IPR023351">
    <property type="entry name" value="YppE-like_sf"/>
</dbReference>
<dbReference type="SUPFAM" id="SSF140415">
    <property type="entry name" value="YppE-like"/>
    <property type="match status" value="1"/>
</dbReference>
<evidence type="ECO:0000313" key="3">
    <source>
        <dbReference type="Proteomes" id="UP001213979"/>
    </source>
</evidence>
<dbReference type="RefSeq" id="WP_044742296.1">
    <property type="nucleotide sequence ID" value="NZ_JACIDF010000002.1"/>
</dbReference>
<dbReference type="EMBL" id="JAQOTG010000001">
    <property type="protein sequence ID" value="MDE8562321.1"/>
    <property type="molecule type" value="Genomic_DNA"/>
</dbReference>
<comment type="caution">
    <text evidence="2">The sequence shown here is derived from an EMBL/GenBank/DDBJ whole genome shotgun (WGS) entry which is preliminary data.</text>
</comment>
<name>A0ABD5IW99_9BACL</name>
<gene>
    <name evidence="2" type="ORF">P9850_08815</name>
    <name evidence="1" type="ORF">PNH38_00330</name>
</gene>
<dbReference type="InterPro" id="IPR014913">
    <property type="entry name" value="YppE-like"/>
</dbReference>
<evidence type="ECO:0000313" key="4">
    <source>
        <dbReference type="Proteomes" id="UP001339962"/>
    </source>
</evidence>
<proteinExistence type="predicted"/>
<dbReference type="Proteomes" id="UP001339962">
    <property type="component" value="Unassembled WGS sequence"/>
</dbReference>
<organism evidence="2 4">
    <name type="scientific">Anoxybacteroides rupiense</name>
    <dbReference type="NCBI Taxonomy" id="311460"/>
    <lineage>
        <taxon>Bacteria</taxon>
        <taxon>Bacillati</taxon>
        <taxon>Bacillota</taxon>
        <taxon>Bacilli</taxon>
        <taxon>Bacillales</taxon>
        <taxon>Anoxybacillaceae</taxon>
        <taxon>Anoxybacteroides</taxon>
    </lineage>
</organism>
<accession>A0ABD5IW99</accession>
<dbReference type="Pfam" id="PF08807">
    <property type="entry name" value="DUF1798"/>
    <property type="match status" value="1"/>
</dbReference>